<evidence type="ECO:0000256" key="2">
    <source>
        <dbReference type="RuleBase" id="RU003749"/>
    </source>
</evidence>
<dbReference type="InterPro" id="IPR036513">
    <property type="entry name" value="STAS_dom_sf"/>
</dbReference>
<dbReference type="PANTHER" id="PTHR33495">
    <property type="entry name" value="ANTI-SIGMA FACTOR ANTAGONIST TM_1081-RELATED-RELATED"/>
    <property type="match status" value="1"/>
</dbReference>
<evidence type="ECO:0000313" key="4">
    <source>
        <dbReference type="EMBL" id="GAA3579812.1"/>
    </source>
</evidence>
<reference evidence="5" key="1">
    <citation type="journal article" date="2019" name="Int. J. Syst. Evol. Microbiol.">
        <title>The Global Catalogue of Microorganisms (GCM) 10K type strain sequencing project: providing services to taxonomists for standard genome sequencing and annotation.</title>
        <authorList>
            <consortium name="The Broad Institute Genomics Platform"/>
            <consortium name="The Broad Institute Genome Sequencing Center for Infectious Disease"/>
            <person name="Wu L."/>
            <person name="Ma J."/>
        </authorList>
    </citation>
    <scope>NUCLEOTIDE SEQUENCE [LARGE SCALE GENOMIC DNA]</scope>
    <source>
        <strain evidence="5">JCM 17326</strain>
    </source>
</reference>
<feature type="domain" description="STAS" evidence="3">
    <location>
        <begin position="5"/>
        <end position="114"/>
    </location>
</feature>
<dbReference type="SUPFAM" id="SSF52091">
    <property type="entry name" value="SpoIIaa-like"/>
    <property type="match status" value="1"/>
</dbReference>
<keyword evidence="5" id="KW-1185">Reference proteome</keyword>
<organism evidence="4 5">
    <name type="scientific">Nonomuraea rosea</name>
    <dbReference type="NCBI Taxonomy" id="638574"/>
    <lineage>
        <taxon>Bacteria</taxon>
        <taxon>Bacillati</taxon>
        <taxon>Actinomycetota</taxon>
        <taxon>Actinomycetes</taxon>
        <taxon>Streptosporangiales</taxon>
        <taxon>Streptosporangiaceae</taxon>
        <taxon>Nonomuraea</taxon>
    </lineage>
</organism>
<dbReference type="Gene3D" id="3.30.750.24">
    <property type="entry name" value="STAS domain"/>
    <property type="match status" value="1"/>
</dbReference>
<dbReference type="InterPro" id="IPR002645">
    <property type="entry name" value="STAS_dom"/>
</dbReference>
<comment type="similarity">
    <text evidence="1 2">Belongs to the anti-sigma-factor antagonist family.</text>
</comment>
<sequence>MAAVLTLTHLHLPGVTVISVAGELDITNHAEIPVYLGMNRQRPADQVVFDMAGLAFMDSSGLRALLSCHQDCVSLGGELRLAALQAVPARLMEITGVRAHVPVHTTIDQALSVAMAKISG</sequence>
<dbReference type="NCBIfam" id="TIGR00377">
    <property type="entry name" value="ant_ant_sig"/>
    <property type="match status" value="1"/>
</dbReference>
<gene>
    <name evidence="4" type="ORF">GCM10022419_071590</name>
</gene>
<evidence type="ECO:0000259" key="3">
    <source>
        <dbReference type="PROSITE" id="PS50801"/>
    </source>
</evidence>
<proteinExistence type="inferred from homology"/>
<evidence type="ECO:0000256" key="1">
    <source>
        <dbReference type="ARBA" id="ARBA00009013"/>
    </source>
</evidence>
<dbReference type="Proteomes" id="UP001500630">
    <property type="component" value="Unassembled WGS sequence"/>
</dbReference>
<dbReference type="PROSITE" id="PS50801">
    <property type="entry name" value="STAS"/>
    <property type="match status" value="1"/>
</dbReference>
<dbReference type="CDD" id="cd07043">
    <property type="entry name" value="STAS_anti-anti-sigma_factors"/>
    <property type="match status" value="1"/>
</dbReference>
<dbReference type="PANTHER" id="PTHR33495:SF2">
    <property type="entry name" value="ANTI-SIGMA FACTOR ANTAGONIST TM_1081-RELATED"/>
    <property type="match status" value="1"/>
</dbReference>
<dbReference type="RefSeq" id="WP_345568795.1">
    <property type="nucleotide sequence ID" value="NZ_BAABDQ010000018.1"/>
</dbReference>
<dbReference type="EMBL" id="BAABDQ010000018">
    <property type="protein sequence ID" value="GAA3579812.1"/>
    <property type="molecule type" value="Genomic_DNA"/>
</dbReference>
<name>A0ABP6YAA3_9ACTN</name>
<dbReference type="InterPro" id="IPR003658">
    <property type="entry name" value="Anti-sigma_ant"/>
</dbReference>
<protein>
    <recommendedName>
        <fullName evidence="2">Anti-sigma factor antagonist</fullName>
    </recommendedName>
</protein>
<dbReference type="Pfam" id="PF01740">
    <property type="entry name" value="STAS"/>
    <property type="match status" value="1"/>
</dbReference>
<evidence type="ECO:0000313" key="5">
    <source>
        <dbReference type="Proteomes" id="UP001500630"/>
    </source>
</evidence>
<accession>A0ABP6YAA3</accession>
<comment type="caution">
    <text evidence="4">The sequence shown here is derived from an EMBL/GenBank/DDBJ whole genome shotgun (WGS) entry which is preliminary data.</text>
</comment>